<feature type="region of interest" description="Disordered" evidence="1">
    <location>
        <begin position="356"/>
        <end position="498"/>
    </location>
</feature>
<sequence>MPDHHRPPEWQQNADRHTELRDPVLTVRQISRFEFNRKALTRIDHALVFTTPRGGHEVYLPPRRPSRSEVAARRYTSVYEVDMGIHPWREELALPSDNDAFEFGAEVDFSWQVVDPVRYVAGGHRDVPALLIGELQQAARPVTRRFPVSASAEAERELLRTMAGLGPLGATAGLQVTWTLRVRRDEGDIAHQRRLREIDQNVAEQIRADQGGMQADLVRHQRDLQQDALQISRSLEYGGQAQQLALQQQRWQHEQALLAGRQQLELQRVNAEKVAFYQWHLEQGGIHALALHLAEHPGDTQLVMENMRQDQLALMQSQLHLVEQVLKGDHAEAYELDEPKKLALRTMTEIFNQRLPGVPHEPSVIGPPPPQTPPYPGQTVPGQTVPETPRIPEQEAPAAPAPPTPPPAGNPYTSPPPAGPYAPPHPYAPPPPPWQAPPGYGTVPPAPGPAQPPPAPPAAPPAPPQPGPQPTEARPGPDTPPEDTDPAPAPAPAQDGTP</sequence>
<dbReference type="RefSeq" id="WP_146582799.1">
    <property type="nucleotide sequence ID" value="NZ_VOGX01000054.1"/>
</dbReference>
<name>A0ABY3GSH5_9ACTN</name>
<feature type="compositionally biased region" description="Pro residues" evidence="1">
    <location>
        <begin position="365"/>
        <end position="376"/>
    </location>
</feature>
<reference evidence="3" key="1">
    <citation type="journal article" date="2019" name="Microbiol. Resour. Announc.">
        <title>Draft Genomic Sequences of Streptomyces misionensis and Streptomyces albidoflavus, bacteria applied for phytopathogen biocontrol.</title>
        <authorList>
            <person name="Pylro V."/>
            <person name="Dias A."/>
            <person name="Andreote F."/>
            <person name="Varani A."/>
            <person name="Andreote C."/>
            <person name="Bernardo E."/>
            <person name="Martins T."/>
        </authorList>
    </citation>
    <scope>NUCLEOTIDE SEQUENCE [LARGE SCALE GENOMIC DNA]</scope>
    <source>
        <strain evidence="3">77</strain>
    </source>
</reference>
<proteinExistence type="predicted"/>
<protein>
    <recommendedName>
        <fullName evidence="4">PE-PGRS family protein</fullName>
    </recommendedName>
</protein>
<feature type="compositionally biased region" description="Pro residues" evidence="1">
    <location>
        <begin position="444"/>
        <end position="469"/>
    </location>
</feature>
<evidence type="ECO:0008006" key="4">
    <source>
        <dbReference type="Google" id="ProtNLM"/>
    </source>
</evidence>
<accession>A0ABY3GSH5</accession>
<gene>
    <name evidence="2" type="ORF">FRZ02_24560</name>
</gene>
<evidence type="ECO:0000313" key="2">
    <source>
        <dbReference type="EMBL" id="TWV19447.1"/>
    </source>
</evidence>
<dbReference type="Proteomes" id="UP000318052">
    <property type="component" value="Unassembled WGS sequence"/>
</dbReference>
<feature type="compositionally biased region" description="Pro residues" evidence="1">
    <location>
        <begin position="399"/>
        <end position="436"/>
    </location>
</feature>
<evidence type="ECO:0000256" key="1">
    <source>
        <dbReference type="SAM" id="MobiDB-lite"/>
    </source>
</evidence>
<organism evidence="2 3">
    <name type="scientific">Streptomyces albidoflavus</name>
    <dbReference type="NCBI Taxonomy" id="1886"/>
    <lineage>
        <taxon>Bacteria</taxon>
        <taxon>Bacillati</taxon>
        <taxon>Actinomycetota</taxon>
        <taxon>Actinomycetes</taxon>
        <taxon>Kitasatosporales</taxon>
        <taxon>Streptomycetaceae</taxon>
        <taxon>Streptomyces</taxon>
        <taxon>Streptomyces albidoflavus group</taxon>
    </lineage>
</organism>
<keyword evidence="3" id="KW-1185">Reference proteome</keyword>
<dbReference type="EMBL" id="VOGX01000054">
    <property type="protein sequence ID" value="TWV19447.1"/>
    <property type="molecule type" value="Genomic_DNA"/>
</dbReference>
<dbReference type="PRINTS" id="PR01217">
    <property type="entry name" value="PRICHEXTENSN"/>
</dbReference>
<comment type="caution">
    <text evidence="2">The sequence shown here is derived from an EMBL/GenBank/DDBJ whole genome shotgun (WGS) entry which is preliminary data.</text>
</comment>
<evidence type="ECO:0000313" key="3">
    <source>
        <dbReference type="Proteomes" id="UP000318052"/>
    </source>
</evidence>